<proteinExistence type="predicted"/>
<feature type="domain" description="IDEAL" evidence="1">
    <location>
        <begin position="58"/>
        <end position="100"/>
    </location>
</feature>
<name>A0ABU6MI39_9BACI</name>
<dbReference type="InterPro" id="IPR027393">
    <property type="entry name" value="Virus_scaffolding_prot_C"/>
</dbReference>
<gene>
    <name evidence="2" type="ORF">P4T90_14900</name>
</gene>
<dbReference type="InterPro" id="IPR014957">
    <property type="entry name" value="IDEAL_dom"/>
</dbReference>
<dbReference type="EMBL" id="JARMAB010000021">
    <property type="protein sequence ID" value="MED1204334.1"/>
    <property type="molecule type" value="Genomic_DNA"/>
</dbReference>
<evidence type="ECO:0000259" key="1">
    <source>
        <dbReference type="SMART" id="SM00914"/>
    </source>
</evidence>
<evidence type="ECO:0000313" key="3">
    <source>
        <dbReference type="Proteomes" id="UP001341444"/>
    </source>
</evidence>
<keyword evidence="3" id="KW-1185">Reference proteome</keyword>
<dbReference type="RefSeq" id="WP_066265047.1">
    <property type="nucleotide sequence ID" value="NZ_JARMAB010000021.1"/>
</dbReference>
<sequence>MENNETLKLKIGDWVKGRSVEGELFQGYIEKLDFFQGHAKVKVTECDNKTTIGKSINVLDHWIKKIPAAKDKTLEQLLPLIDLALKTNDEEWFMELSNCYNTQLNQLDFNRTK</sequence>
<evidence type="ECO:0000313" key="2">
    <source>
        <dbReference type="EMBL" id="MED1204334.1"/>
    </source>
</evidence>
<dbReference type="Gene3D" id="4.10.810.10">
    <property type="entry name" value="Virus Scaffolding Protein, Chain A"/>
    <property type="match status" value="1"/>
</dbReference>
<protein>
    <submittedName>
        <fullName evidence="2">IDEAL domain-containing protein</fullName>
    </submittedName>
</protein>
<dbReference type="SMART" id="SM00914">
    <property type="entry name" value="IDEAL"/>
    <property type="match status" value="1"/>
</dbReference>
<accession>A0ABU6MI39</accession>
<dbReference type="Proteomes" id="UP001341444">
    <property type="component" value="Unassembled WGS sequence"/>
</dbReference>
<dbReference type="Pfam" id="PF08858">
    <property type="entry name" value="IDEAL"/>
    <property type="match status" value="1"/>
</dbReference>
<reference evidence="2 3" key="1">
    <citation type="submission" date="2023-03" db="EMBL/GenBank/DDBJ databases">
        <title>Bacillus Genome Sequencing.</title>
        <authorList>
            <person name="Dunlap C."/>
        </authorList>
    </citation>
    <scope>NUCLEOTIDE SEQUENCE [LARGE SCALE GENOMIC DNA]</scope>
    <source>
        <strain evidence="2 3">B-23453</strain>
    </source>
</reference>
<organism evidence="2 3">
    <name type="scientific">Heyndrickxia acidicola</name>
    <dbReference type="NCBI Taxonomy" id="209389"/>
    <lineage>
        <taxon>Bacteria</taxon>
        <taxon>Bacillati</taxon>
        <taxon>Bacillota</taxon>
        <taxon>Bacilli</taxon>
        <taxon>Bacillales</taxon>
        <taxon>Bacillaceae</taxon>
        <taxon>Heyndrickxia</taxon>
    </lineage>
</organism>
<comment type="caution">
    <text evidence="2">The sequence shown here is derived from an EMBL/GenBank/DDBJ whole genome shotgun (WGS) entry which is preliminary data.</text>
</comment>